<proteinExistence type="predicted"/>
<name>A0A346FC57_9CAUD</name>
<keyword evidence="3" id="KW-1185">Reference proteome</keyword>
<keyword evidence="1" id="KW-1133">Transmembrane helix</keyword>
<dbReference type="Proteomes" id="UP000259812">
    <property type="component" value="Genome"/>
</dbReference>
<keyword evidence="1" id="KW-0472">Membrane</keyword>
<evidence type="ECO:0000256" key="1">
    <source>
        <dbReference type="SAM" id="Phobius"/>
    </source>
</evidence>
<gene>
    <name evidence="2" type="primary">10</name>
    <name evidence="2" type="ORF">PBI_THONKO_10</name>
</gene>
<keyword evidence="1" id="KW-0812">Transmembrane</keyword>
<accession>A0A346FC57</accession>
<dbReference type="GeneID" id="60320765"/>
<evidence type="ECO:0000313" key="2">
    <source>
        <dbReference type="EMBL" id="AXN53282.1"/>
    </source>
</evidence>
<dbReference type="EMBL" id="MH632120">
    <property type="protein sequence ID" value="AXN53282.1"/>
    <property type="molecule type" value="Genomic_DNA"/>
</dbReference>
<dbReference type="KEGG" id="vg:60320765"/>
<organism evidence="2 3">
    <name type="scientific">Mycobacterium phage Thonko</name>
    <dbReference type="NCBI Taxonomy" id="2282910"/>
    <lineage>
        <taxon>Viruses</taxon>
        <taxon>Duplodnaviria</taxon>
        <taxon>Heunggongvirae</taxon>
        <taxon>Uroviricota</taxon>
        <taxon>Caudoviricetes</taxon>
        <taxon>Bclasvirinae</taxon>
        <taxon>Thonkovirus</taxon>
        <taxon>Thonkovirus thonko</taxon>
    </lineage>
</organism>
<feature type="transmembrane region" description="Helical" evidence="1">
    <location>
        <begin position="24"/>
        <end position="43"/>
    </location>
</feature>
<evidence type="ECO:0000313" key="3">
    <source>
        <dbReference type="Proteomes" id="UP000259812"/>
    </source>
</evidence>
<reference evidence="3" key="1">
    <citation type="submission" date="2018-07" db="EMBL/GenBank/DDBJ databases">
        <authorList>
            <person name="Quirk P.G."/>
            <person name="Krulwich T.A."/>
        </authorList>
    </citation>
    <scope>NUCLEOTIDE SEQUENCE [LARGE SCALE GENOMIC DNA]</scope>
</reference>
<protein>
    <submittedName>
        <fullName evidence="2">Uncharacterized protein</fullName>
    </submittedName>
</protein>
<dbReference type="RefSeq" id="YP_009949361.1">
    <property type="nucleotide sequence ID" value="NC_051580.1"/>
</dbReference>
<sequence>MIYILLGIVAIVLANVLLVPHWLYLLLVIGGAVLILYGLYLLFTGYRPGPPGAPPRARRVWY</sequence>